<organism evidence="1 2">
    <name type="scientific">Massilia aerilata</name>
    <dbReference type="NCBI Taxonomy" id="453817"/>
    <lineage>
        <taxon>Bacteria</taxon>
        <taxon>Pseudomonadati</taxon>
        <taxon>Pseudomonadota</taxon>
        <taxon>Betaproteobacteria</taxon>
        <taxon>Burkholderiales</taxon>
        <taxon>Oxalobacteraceae</taxon>
        <taxon>Telluria group</taxon>
        <taxon>Massilia</taxon>
    </lineage>
</organism>
<reference evidence="2" key="1">
    <citation type="journal article" date="2019" name="Int. J. Syst. Evol. Microbiol.">
        <title>The Global Catalogue of Microorganisms (GCM) 10K type strain sequencing project: providing services to taxonomists for standard genome sequencing and annotation.</title>
        <authorList>
            <consortium name="The Broad Institute Genomics Platform"/>
            <consortium name="The Broad Institute Genome Sequencing Center for Infectious Disease"/>
            <person name="Wu L."/>
            <person name="Ma J."/>
        </authorList>
    </citation>
    <scope>NUCLEOTIDE SEQUENCE [LARGE SCALE GENOMIC DNA]</scope>
    <source>
        <strain evidence="2">CGMCC 4.5798</strain>
    </source>
</reference>
<sequence length="182" mass="20240">MSISTVKTWRERLGKPADFPLHGPSDVERAMEAEIAELRAARSAPTDLSKRLRATAAGTFVGWDPAIVTPKLLIDAAEEIERYYRGMLAWKQTAEKKDRDWNEERMSRVNDRIAARAAHAVPADVLTVPLAIMNLGVDQRENDEYKRGHRDARHAAADLVLELADNLAALTKPNIDQKGCAS</sequence>
<gene>
    <name evidence="1" type="ORF">ACFPO9_19750</name>
</gene>
<accession>A0ABW0S1E8</accession>
<evidence type="ECO:0000313" key="1">
    <source>
        <dbReference type="EMBL" id="MFC5550758.1"/>
    </source>
</evidence>
<dbReference type="RefSeq" id="WP_379773847.1">
    <property type="nucleotide sequence ID" value="NZ_JBHSMZ010000016.1"/>
</dbReference>
<keyword evidence="2" id="KW-1185">Reference proteome</keyword>
<dbReference type="Proteomes" id="UP001596086">
    <property type="component" value="Unassembled WGS sequence"/>
</dbReference>
<dbReference type="EMBL" id="JBHSMZ010000016">
    <property type="protein sequence ID" value="MFC5550758.1"/>
    <property type="molecule type" value="Genomic_DNA"/>
</dbReference>
<protein>
    <submittedName>
        <fullName evidence="1">Uncharacterized protein</fullName>
    </submittedName>
</protein>
<name>A0ABW0S1E8_9BURK</name>
<evidence type="ECO:0000313" key="2">
    <source>
        <dbReference type="Proteomes" id="UP001596086"/>
    </source>
</evidence>
<proteinExistence type="predicted"/>
<comment type="caution">
    <text evidence="1">The sequence shown here is derived from an EMBL/GenBank/DDBJ whole genome shotgun (WGS) entry which is preliminary data.</text>
</comment>